<organism evidence="2">
    <name type="scientific">hydrothermal vent metagenome</name>
    <dbReference type="NCBI Taxonomy" id="652676"/>
    <lineage>
        <taxon>unclassified sequences</taxon>
        <taxon>metagenomes</taxon>
        <taxon>ecological metagenomes</taxon>
    </lineage>
</organism>
<dbReference type="InterPro" id="IPR036736">
    <property type="entry name" value="ACP-like_sf"/>
</dbReference>
<dbReference type="AlphaFoldDB" id="A0A3B0UCA7"/>
<feature type="domain" description="Carrier" evidence="1">
    <location>
        <begin position="5"/>
        <end position="82"/>
    </location>
</feature>
<proteinExistence type="predicted"/>
<dbReference type="Gene3D" id="1.10.1200.10">
    <property type="entry name" value="ACP-like"/>
    <property type="match status" value="1"/>
</dbReference>
<evidence type="ECO:0000259" key="1">
    <source>
        <dbReference type="PROSITE" id="PS50075"/>
    </source>
</evidence>
<dbReference type="EMBL" id="UOEP01000206">
    <property type="protein sequence ID" value="VAW24172.1"/>
    <property type="molecule type" value="Genomic_DNA"/>
</dbReference>
<dbReference type="Pfam" id="PF00550">
    <property type="entry name" value="PP-binding"/>
    <property type="match status" value="1"/>
</dbReference>
<dbReference type="SUPFAM" id="SSF47336">
    <property type="entry name" value="ACP-like"/>
    <property type="match status" value="1"/>
</dbReference>
<protein>
    <recommendedName>
        <fullName evidence="1">Carrier domain-containing protein</fullName>
    </recommendedName>
</protein>
<sequence>MKNSTDIKEEVRKFIIETTFAPAEQVKNDTLIFEQGIFDSMGFISLIVFIENTFNLNPKDSELLEENFKSVNAIANFIERKLN</sequence>
<accession>A0A3B0UCA7</accession>
<gene>
    <name evidence="2" type="ORF">MNBD_BACTEROID01-1594</name>
</gene>
<name>A0A3B0UCA7_9ZZZZ</name>
<dbReference type="InterPro" id="IPR009081">
    <property type="entry name" value="PP-bd_ACP"/>
</dbReference>
<evidence type="ECO:0000313" key="2">
    <source>
        <dbReference type="EMBL" id="VAW24172.1"/>
    </source>
</evidence>
<dbReference type="PROSITE" id="PS50075">
    <property type="entry name" value="CARRIER"/>
    <property type="match status" value="1"/>
</dbReference>
<reference evidence="2" key="1">
    <citation type="submission" date="2018-06" db="EMBL/GenBank/DDBJ databases">
        <authorList>
            <person name="Zhirakovskaya E."/>
        </authorList>
    </citation>
    <scope>NUCLEOTIDE SEQUENCE</scope>
</reference>